<evidence type="ECO:0000313" key="1">
    <source>
        <dbReference type="Ensembl" id="ENSCINP00000032007.1"/>
    </source>
</evidence>
<reference evidence="2" key="1">
    <citation type="journal article" date="2002" name="Science">
        <title>The draft genome of Ciona intestinalis: insights into chordate and vertebrate origins.</title>
        <authorList>
            <person name="Dehal P."/>
            <person name="Satou Y."/>
            <person name="Campbell R.K."/>
            <person name="Chapman J."/>
            <person name="Degnan B."/>
            <person name="De Tomaso A."/>
            <person name="Davidson B."/>
            <person name="Di Gregorio A."/>
            <person name="Gelpke M."/>
            <person name="Goodstein D.M."/>
            <person name="Harafuji N."/>
            <person name="Hastings K.E."/>
            <person name="Ho I."/>
            <person name="Hotta K."/>
            <person name="Huang W."/>
            <person name="Kawashima T."/>
            <person name="Lemaire P."/>
            <person name="Martinez D."/>
            <person name="Meinertzhagen I.A."/>
            <person name="Necula S."/>
            <person name="Nonaka M."/>
            <person name="Putnam N."/>
            <person name="Rash S."/>
            <person name="Saiga H."/>
            <person name="Satake M."/>
            <person name="Terry A."/>
            <person name="Yamada L."/>
            <person name="Wang H.G."/>
            <person name="Awazu S."/>
            <person name="Azumi K."/>
            <person name="Boore J."/>
            <person name="Branno M."/>
            <person name="Chin-Bow S."/>
            <person name="DeSantis R."/>
            <person name="Doyle S."/>
            <person name="Francino P."/>
            <person name="Keys D.N."/>
            <person name="Haga S."/>
            <person name="Hayashi H."/>
            <person name="Hino K."/>
            <person name="Imai K.S."/>
            <person name="Inaba K."/>
            <person name="Kano S."/>
            <person name="Kobayashi K."/>
            <person name="Kobayashi M."/>
            <person name="Lee B.I."/>
            <person name="Makabe K.W."/>
            <person name="Manohar C."/>
            <person name="Matassi G."/>
            <person name="Medina M."/>
            <person name="Mochizuki Y."/>
            <person name="Mount S."/>
            <person name="Morishita T."/>
            <person name="Miura S."/>
            <person name="Nakayama A."/>
            <person name="Nishizaka S."/>
            <person name="Nomoto H."/>
            <person name="Ohta F."/>
            <person name="Oishi K."/>
            <person name="Rigoutsos I."/>
            <person name="Sano M."/>
            <person name="Sasaki A."/>
            <person name="Sasakura Y."/>
            <person name="Shoguchi E."/>
            <person name="Shin-i T."/>
            <person name="Spagnuolo A."/>
            <person name="Stainier D."/>
            <person name="Suzuki M.M."/>
            <person name="Tassy O."/>
            <person name="Takatori N."/>
            <person name="Tokuoka M."/>
            <person name="Yagi K."/>
            <person name="Yoshizaki F."/>
            <person name="Wada S."/>
            <person name="Zhang C."/>
            <person name="Hyatt P.D."/>
            <person name="Larimer F."/>
            <person name="Detter C."/>
            <person name="Doggett N."/>
            <person name="Glavina T."/>
            <person name="Hawkins T."/>
            <person name="Richardson P."/>
            <person name="Lucas S."/>
            <person name="Kohara Y."/>
            <person name="Levine M."/>
            <person name="Satoh N."/>
            <person name="Rokhsar D.S."/>
        </authorList>
    </citation>
    <scope>NUCLEOTIDE SEQUENCE [LARGE SCALE GENOMIC DNA]</scope>
</reference>
<name>H2XQS3_CIOIN</name>
<keyword evidence="2" id="KW-1185">Reference proteome</keyword>
<sequence length="53" mass="6268">MYKNCTNMNTIFAHPNNYKHLQTVKRNKYIYLCLSTGKLHSLITYTPLQLPTH</sequence>
<dbReference type="AlphaFoldDB" id="H2XQS3"/>
<reference evidence="1" key="2">
    <citation type="journal article" date="2008" name="Genome Biol.">
        <title>Improved genome assembly and evidence-based global gene model set for the chordate Ciona intestinalis: new insight into intron and operon populations.</title>
        <authorList>
            <person name="Satou Y."/>
            <person name="Mineta K."/>
            <person name="Ogasawara M."/>
            <person name="Sasakura Y."/>
            <person name="Shoguchi E."/>
            <person name="Ueno K."/>
            <person name="Yamada L."/>
            <person name="Matsumoto J."/>
            <person name="Wasserscheid J."/>
            <person name="Dewar K."/>
            <person name="Wiley G.B."/>
            <person name="Macmil S.L."/>
            <person name="Roe B.A."/>
            <person name="Zeller R.W."/>
            <person name="Hastings K.E."/>
            <person name="Lemaire P."/>
            <person name="Lindquist E."/>
            <person name="Endo T."/>
            <person name="Hotta K."/>
            <person name="Inaba K."/>
        </authorList>
    </citation>
    <scope>NUCLEOTIDE SEQUENCE [LARGE SCALE GENOMIC DNA]</scope>
    <source>
        <strain evidence="1">wild type</strain>
    </source>
</reference>
<reference evidence="1" key="3">
    <citation type="submission" date="2025-08" db="UniProtKB">
        <authorList>
            <consortium name="Ensembl"/>
        </authorList>
    </citation>
    <scope>IDENTIFICATION</scope>
</reference>
<protein>
    <submittedName>
        <fullName evidence="1">Uncharacterized protein</fullName>
    </submittedName>
</protein>
<dbReference type="HOGENOM" id="CLU_3067883_0_0_1"/>
<organism evidence="1 2">
    <name type="scientific">Ciona intestinalis</name>
    <name type="common">Transparent sea squirt</name>
    <name type="synonym">Ascidia intestinalis</name>
    <dbReference type="NCBI Taxonomy" id="7719"/>
    <lineage>
        <taxon>Eukaryota</taxon>
        <taxon>Metazoa</taxon>
        <taxon>Chordata</taxon>
        <taxon>Tunicata</taxon>
        <taxon>Ascidiacea</taxon>
        <taxon>Phlebobranchia</taxon>
        <taxon>Cionidae</taxon>
        <taxon>Ciona</taxon>
    </lineage>
</organism>
<accession>H2XQS3</accession>
<proteinExistence type="predicted"/>
<reference evidence="1" key="4">
    <citation type="submission" date="2025-09" db="UniProtKB">
        <authorList>
            <consortium name="Ensembl"/>
        </authorList>
    </citation>
    <scope>IDENTIFICATION</scope>
</reference>
<dbReference type="Ensembl" id="ENSCINT00000037090.1">
    <property type="protein sequence ID" value="ENSCINP00000032007.1"/>
    <property type="gene ID" value="ENSCING00000018642.1"/>
</dbReference>
<dbReference type="InParanoid" id="H2XQS3"/>
<dbReference type="EMBL" id="EAAA01000315">
    <property type="status" value="NOT_ANNOTATED_CDS"/>
    <property type="molecule type" value="Genomic_DNA"/>
</dbReference>
<dbReference type="Proteomes" id="UP000008144">
    <property type="component" value="Chromosome 1"/>
</dbReference>
<evidence type="ECO:0000313" key="2">
    <source>
        <dbReference type="Proteomes" id="UP000008144"/>
    </source>
</evidence>